<evidence type="ECO:0000313" key="8">
    <source>
        <dbReference type="Proteomes" id="UP000261660"/>
    </source>
</evidence>
<dbReference type="STRING" id="56723.ENSLBEP00000018824"/>
<dbReference type="InterPro" id="IPR031627">
    <property type="entry name" value="PDZK1IP1/SMIM24"/>
</dbReference>
<protein>
    <submittedName>
        <fullName evidence="7">Uncharacterized protein</fullName>
    </submittedName>
</protein>
<dbReference type="InParanoid" id="A0A3Q3FH55"/>
<dbReference type="GO" id="GO:0016020">
    <property type="term" value="C:membrane"/>
    <property type="evidence" value="ECO:0007669"/>
    <property type="project" value="UniProtKB-SubCell"/>
</dbReference>
<comment type="similarity">
    <text evidence="5">Belongs to the PDZK1-interacting protein 1/SMIM24 family.</text>
</comment>
<keyword evidence="2 6" id="KW-0812">Transmembrane</keyword>
<name>A0A3Q3FH55_9LABR</name>
<evidence type="ECO:0000256" key="2">
    <source>
        <dbReference type="ARBA" id="ARBA00022692"/>
    </source>
</evidence>
<organism evidence="7 8">
    <name type="scientific">Labrus bergylta</name>
    <name type="common">ballan wrasse</name>
    <dbReference type="NCBI Taxonomy" id="56723"/>
    <lineage>
        <taxon>Eukaryota</taxon>
        <taxon>Metazoa</taxon>
        <taxon>Chordata</taxon>
        <taxon>Craniata</taxon>
        <taxon>Vertebrata</taxon>
        <taxon>Euteleostomi</taxon>
        <taxon>Actinopterygii</taxon>
        <taxon>Neopterygii</taxon>
        <taxon>Teleostei</taxon>
        <taxon>Neoteleostei</taxon>
        <taxon>Acanthomorphata</taxon>
        <taxon>Eupercaria</taxon>
        <taxon>Labriformes</taxon>
        <taxon>Labridae</taxon>
        <taxon>Labrus</taxon>
    </lineage>
</organism>
<comment type="subcellular location">
    <subcellularLocation>
        <location evidence="1">Membrane</location>
        <topology evidence="1">Single-pass membrane protein</topology>
    </subcellularLocation>
</comment>
<evidence type="ECO:0000256" key="4">
    <source>
        <dbReference type="ARBA" id="ARBA00023136"/>
    </source>
</evidence>
<keyword evidence="8" id="KW-1185">Reference proteome</keyword>
<evidence type="ECO:0000256" key="1">
    <source>
        <dbReference type="ARBA" id="ARBA00004167"/>
    </source>
</evidence>
<evidence type="ECO:0000256" key="3">
    <source>
        <dbReference type="ARBA" id="ARBA00022989"/>
    </source>
</evidence>
<evidence type="ECO:0000313" key="7">
    <source>
        <dbReference type="Ensembl" id="ENSLBEP00000018824.1"/>
    </source>
</evidence>
<keyword evidence="4 6" id="KW-0472">Membrane</keyword>
<evidence type="ECO:0000256" key="5">
    <source>
        <dbReference type="ARBA" id="ARBA00049650"/>
    </source>
</evidence>
<proteinExistence type="inferred from homology"/>
<dbReference type="GeneTree" id="ENSGT01130000278372"/>
<feature type="transmembrane region" description="Helical" evidence="6">
    <location>
        <begin position="30"/>
        <end position="50"/>
    </location>
</feature>
<accession>A0A3Q3FH55</accession>
<dbReference type="AlphaFoldDB" id="A0A3Q3FH55"/>
<evidence type="ECO:0000256" key="6">
    <source>
        <dbReference type="SAM" id="Phobius"/>
    </source>
</evidence>
<dbReference type="Ensembl" id="ENSLBET00000019853.1">
    <property type="protein sequence ID" value="ENSLBEP00000018824.1"/>
    <property type="gene ID" value="ENSLBEG00000014486.1"/>
</dbReference>
<reference evidence="7" key="1">
    <citation type="submission" date="2025-08" db="UniProtKB">
        <authorList>
            <consortium name="Ensembl"/>
        </authorList>
    </citation>
    <scope>IDENTIFICATION</scope>
</reference>
<dbReference type="PANTHER" id="PTHR15296">
    <property type="entry name" value="MEMBRANE-ASSOCIATED PROTEIN MAP17"/>
    <property type="match status" value="1"/>
</dbReference>
<reference evidence="7" key="2">
    <citation type="submission" date="2025-09" db="UniProtKB">
        <authorList>
            <consortium name="Ensembl"/>
        </authorList>
    </citation>
    <scope>IDENTIFICATION</scope>
</reference>
<dbReference type="Pfam" id="PF15807">
    <property type="entry name" value="MAP17"/>
    <property type="match status" value="1"/>
</dbReference>
<dbReference type="Proteomes" id="UP000261660">
    <property type="component" value="Unplaced"/>
</dbReference>
<keyword evidence="3 6" id="KW-1133">Transmembrane helix</keyword>
<sequence length="104" mass="11990">MFNCLLPIYSLLTCHKVVKFQPSERLLPQWLTGIIALVGFLFLTFVVFLMKKAWCDESGRSSHELFTCLCRKKSSAEAVTEENSYETSLDLVRYEHQITSCFNS</sequence>
<dbReference type="PANTHER" id="PTHR15296:SF1">
    <property type="entry name" value="PDZK1 INTERACTING PROTEIN 1"/>
    <property type="match status" value="1"/>
</dbReference>